<dbReference type="EMBL" id="VSSQ01001433">
    <property type="protein sequence ID" value="MPM08281.1"/>
    <property type="molecule type" value="Genomic_DNA"/>
</dbReference>
<dbReference type="AlphaFoldDB" id="A0A644WXE1"/>
<organism evidence="1">
    <name type="scientific">bioreactor metagenome</name>
    <dbReference type="NCBI Taxonomy" id="1076179"/>
    <lineage>
        <taxon>unclassified sequences</taxon>
        <taxon>metagenomes</taxon>
        <taxon>ecological metagenomes</taxon>
    </lineage>
</organism>
<dbReference type="Gene3D" id="2.60.120.260">
    <property type="entry name" value="Galactose-binding domain-like"/>
    <property type="match status" value="1"/>
</dbReference>
<comment type="caution">
    <text evidence="1">The sequence shown here is derived from an EMBL/GenBank/DDBJ whole genome shotgun (WGS) entry which is preliminary data.</text>
</comment>
<protein>
    <submittedName>
        <fullName evidence="1">Uncharacterized protein</fullName>
    </submittedName>
</protein>
<name>A0A644WXE1_9ZZZZ</name>
<evidence type="ECO:0000313" key="1">
    <source>
        <dbReference type="EMBL" id="MPM08281.1"/>
    </source>
</evidence>
<dbReference type="NCBIfam" id="TIGR04183">
    <property type="entry name" value="Por_Secre_tail"/>
    <property type="match status" value="1"/>
</dbReference>
<gene>
    <name evidence="1" type="ORF">SDC9_54593</name>
</gene>
<proteinExistence type="predicted"/>
<reference evidence="1" key="1">
    <citation type="submission" date="2019-08" db="EMBL/GenBank/DDBJ databases">
        <authorList>
            <person name="Kucharzyk K."/>
            <person name="Murdoch R.W."/>
            <person name="Higgins S."/>
            <person name="Loffler F."/>
        </authorList>
    </citation>
    <scope>NUCLEOTIDE SEQUENCE</scope>
</reference>
<accession>A0A644WXE1</accession>
<dbReference type="InterPro" id="IPR026444">
    <property type="entry name" value="Secre_tail"/>
</dbReference>
<sequence length="637" mass="70791">MRIPIFILLSILFMQVENLHASDVLTLESSGFETDWTGLTDFGSPQLILKKATAIATDVTGWKGDVGNGNLSIYQGPGFTGNYAAVLINTHATGGARFYNNSILSLTKGAKYKLTFYARGSATLVNVCLFEASTRPFIAHVAGPHPGGIYDTSKTINLPLSYGSVWTKHVYSFTVPEDAVYTDYKLYFAFYGCTAPTIDGSNMNSLFMIDDVVLEQNVEPVSQDTALAVTGQVSEGMLDRALNFRDAIKFEESYRSGVYVYSSRSMTTYINNPAKLAARIALLGIKDVYLSATASSLTGVDGIRYQWVRNFNHSAHEYGLKVWALRLANYNHFVDDNLILQDCAQVLQFNNGVTASQRFDGVSADWEPHVLKEGGDNTPSSLTYFWDSNNNYGIGNSNDLLLQRTHNMLSLAKNNLNGLAINEAIHYMYQNNYNAGLLLYGSTPQFLQDCDFVTTMIYTDTREKVWQRGLSVIDSATDYPASVSICVKTSLNTYGDNGDASTSLHPQGWGYLVDAMYYFYAQAAPKTAFRGIDFFEFEGLEMMWDDGGIPINITTLHETEDLQLNKLMSYNTLNATLDIGMIKQSAMLELFSIHGQKLLNQIIVNEEKISLEKFPSGSYIARLKFNAGIPVQYKFIK</sequence>